<keyword evidence="2" id="KW-1185">Reference proteome</keyword>
<gene>
    <name evidence="1" type="ORF">FQP86_09300</name>
</gene>
<comment type="caution">
    <text evidence="1">The sequence shown here is derived from an EMBL/GenBank/DDBJ whole genome shotgun (WGS) entry which is preliminary data.</text>
</comment>
<protein>
    <submittedName>
        <fullName evidence="1">Uncharacterized protein</fullName>
    </submittedName>
</protein>
<dbReference type="EMBL" id="VNFH01000006">
    <property type="protein sequence ID" value="TVU70005.1"/>
    <property type="molecule type" value="Genomic_DNA"/>
</dbReference>
<proteinExistence type="predicted"/>
<dbReference type="AlphaFoldDB" id="A0A558HLM0"/>
<dbReference type="Proteomes" id="UP000319941">
    <property type="component" value="Unassembled WGS sequence"/>
</dbReference>
<dbReference type="OrthoDB" id="9992690at2"/>
<dbReference type="RefSeq" id="WP_144727512.1">
    <property type="nucleotide sequence ID" value="NZ_CAWOWR010000116.1"/>
</dbReference>
<reference evidence="1 2" key="1">
    <citation type="submission" date="2019-07" db="EMBL/GenBank/DDBJ databases">
        <title>Diversity of Bacteria from Kongsfjorden, Arctic.</title>
        <authorList>
            <person name="Yu Y."/>
        </authorList>
    </citation>
    <scope>NUCLEOTIDE SEQUENCE [LARGE SCALE GENOMIC DNA]</scope>
    <source>
        <strain evidence="1 2">SM1923</strain>
    </source>
</reference>
<evidence type="ECO:0000313" key="2">
    <source>
        <dbReference type="Proteomes" id="UP000319941"/>
    </source>
</evidence>
<accession>A0A558HLM0</accession>
<sequence length="118" mass="13297">MATTPMTTLFDTCRAMTAKVTTQKFTRLSQQANMTVEAPQTSSHQLLDMMAMGYQAPPHRTRTLPELPVHDTRNSSEASASLVAQQQAVFHPEINHRVQADWETLHRHQAITRRGMLA</sequence>
<organism evidence="1 2">
    <name type="scientific">Cobetia crustatorum</name>
    <dbReference type="NCBI Taxonomy" id="553385"/>
    <lineage>
        <taxon>Bacteria</taxon>
        <taxon>Pseudomonadati</taxon>
        <taxon>Pseudomonadota</taxon>
        <taxon>Gammaproteobacteria</taxon>
        <taxon>Oceanospirillales</taxon>
        <taxon>Halomonadaceae</taxon>
        <taxon>Cobetia</taxon>
    </lineage>
</organism>
<evidence type="ECO:0000313" key="1">
    <source>
        <dbReference type="EMBL" id="TVU70005.1"/>
    </source>
</evidence>
<name>A0A558HLM0_9GAMM</name>